<dbReference type="SMART" id="SM00490">
    <property type="entry name" value="HELICc"/>
    <property type="match status" value="1"/>
</dbReference>
<evidence type="ECO:0000256" key="1">
    <source>
        <dbReference type="ARBA" id="ARBA00022741"/>
    </source>
</evidence>
<feature type="domain" description="Helicase ATP-binding" evidence="3">
    <location>
        <begin position="166"/>
        <end position="423"/>
    </location>
</feature>
<accession>A0ABQ4B1K2</accession>
<evidence type="ECO:0000259" key="3">
    <source>
        <dbReference type="PROSITE" id="PS51192"/>
    </source>
</evidence>
<organism evidence="5 6">
    <name type="scientific">Actinoplanes palleronii</name>
    <dbReference type="NCBI Taxonomy" id="113570"/>
    <lineage>
        <taxon>Bacteria</taxon>
        <taxon>Bacillati</taxon>
        <taxon>Actinomycetota</taxon>
        <taxon>Actinomycetes</taxon>
        <taxon>Micromonosporales</taxon>
        <taxon>Micromonosporaceae</taxon>
        <taxon>Actinoplanes</taxon>
    </lineage>
</organism>
<evidence type="ECO:0000259" key="4">
    <source>
        <dbReference type="PROSITE" id="PS51194"/>
    </source>
</evidence>
<dbReference type="EMBL" id="BOMS01000011">
    <property type="protein sequence ID" value="GIE64545.1"/>
    <property type="molecule type" value="Genomic_DNA"/>
</dbReference>
<dbReference type="InterPro" id="IPR001650">
    <property type="entry name" value="Helicase_C-like"/>
</dbReference>
<proteinExistence type="predicted"/>
<dbReference type="SUPFAM" id="SSF52540">
    <property type="entry name" value="P-loop containing nucleoside triphosphate hydrolases"/>
    <property type="match status" value="1"/>
</dbReference>
<keyword evidence="2" id="KW-0067">ATP-binding</keyword>
<dbReference type="NCBIfam" id="NF041067">
    <property type="entry name" value="DpdJ"/>
    <property type="match status" value="1"/>
</dbReference>
<dbReference type="PROSITE" id="PS51192">
    <property type="entry name" value="HELICASE_ATP_BIND_1"/>
    <property type="match status" value="1"/>
</dbReference>
<feature type="domain" description="Helicase C-terminal" evidence="4">
    <location>
        <begin position="512"/>
        <end position="665"/>
    </location>
</feature>
<name>A0ABQ4B1K2_9ACTN</name>
<dbReference type="Gene3D" id="3.40.50.300">
    <property type="entry name" value="P-loop containing nucleotide triphosphate hydrolases"/>
    <property type="match status" value="3"/>
</dbReference>
<protein>
    <recommendedName>
        <fullName evidence="7">DEAD/DEAH box helicase</fullName>
    </recommendedName>
</protein>
<evidence type="ECO:0008006" key="7">
    <source>
        <dbReference type="Google" id="ProtNLM"/>
    </source>
</evidence>
<dbReference type="InterPro" id="IPR014001">
    <property type="entry name" value="Helicase_ATP-bd"/>
</dbReference>
<keyword evidence="6" id="KW-1185">Reference proteome</keyword>
<dbReference type="Proteomes" id="UP000624709">
    <property type="component" value="Unassembled WGS sequence"/>
</dbReference>
<comment type="caution">
    <text evidence="5">The sequence shown here is derived from an EMBL/GenBank/DDBJ whole genome shotgun (WGS) entry which is preliminary data.</text>
</comment>
<reference evidence="5 6" key="1">
    <citation type="submission" date="2021-01" db="EMBL/GenBank/DDBJ databases">
        <title>Whole genome shotgun sequence of Actinoplanes palleronii NBRC 14916.</title>
        <authorList>
            <person name="Komaki H."/>
            <person name="Tamura T."/>
        </authorList>
    </citation>
    <scope>NUCLEOTIDE SEQUENCE [LARGE SCALE GENOMIC DNA]</scope>
    <source>
        <strain evidence="5 6">NBRC 14916</strain>
    </source>
</reference>
<dbReference type="PANTHER" id="PTHR47957:SF3">
    <property type="entry name" value="ATP-DEPENDENT HELICASE HRQ1"/>
    <property type="match status" value="1"/>
</dbReference>
<dbReference type="Pfam" id="PF00270">
    <property type="entry name" value="DEAD"/>
    <property type="match status" value="1"/>
</dbReference>
<evidence type="ECO:0000256" key="2">
    <source>
        <dbReference type="ARBA" id="ARBA00022840"/>
    </source>
</evidence>
<dbReference type="InterPro" id="IPR027417">
    <property type="entry name" value="P-loop_NTPase"/>
</dbReference>
<dbReference type="SMART" id="SM00487">
    <property type="entry name" value="DEXDc"/>
    <property type="match status" value="1"/>
</dbReference>
<dbReference type="InterPro" id="IPR011545">
    <property type="entry name" value="DEAD/DEAH_box_helicase_dom"/>
</dbReference>
<dbReference type="PROSITE" id="PS51194">
    <property type="entry name" value="HELICASE_CTER"/>
    <property type="match status" value="1"/>
</dbReference>
<dbReference type="PANTHER" id="PTHR47957">
    <property type="entry name" value="ATP-DEPENDENT HELICASE HRQ1"/>
    <property type="match status" value="1"/>
</dbReference>
<dbReference type="RefSeq" id="WP_203823776.1">
    <property type="nucleotide sequence ID" value="NZ_BAAATY010000001.1"/>
</dbReference>
<evidence type="ECO:0000313" key="6">
    <source>
        <dbReference type="Proteomes" id="UP000624709"/>
    </source>
</evidence>
<keyword evidence="1" id="KW-0547">Nucleotide-binding</keyword>
<dbReference type="Pfam" id="PF00271">
    <property type="entry name" value="Helicase_C"/>
    <property type="match status" value="1"/>
</dbReference>
<gene>
    <name evidence="5" type="ORF">Apa02nite_006530</name>
</gene>
<evidence type="ECO:0000313" key="5">
    <source>
        <dbReference type="EMBL" id="GIE64545.1"/>
    </source>
</evidence>
<sequence>MSQTNQRALEALDLLEDLESRSLAWGLVDESWTHDQICEVLRERWPDRDAEVTVDTLIAASLLVQLPREWPNRYRTRMAESVRLFTRLRQLFPRRPWQAGAPLVSDFRFLRRSRSFPRRDIAPAAVLDTLREQALAEPVLAEVSRVLGQRELASFQVQATAAVLSALERDDDAGIVVGAGTGSGKTLAFYLPAMAALSASTSHRVVAIYPRNELLKDQFATAVQEARRLQQSGGRALTVGAYFGPTPNSERWEPDPRSGWRRSGKDWICPFLTCPAEIDRRTCGQPMLWRRPTPSSTTGWGFLVCGTCGGRVTSDEITLTRSAMRDNPPDILFTTTEMLNQQMSDGWTRHVFGLGPRASRRPSMVLLDEIHTYSGTSGAQAAFLLRRWRRLLGRSVTWVGLSATLSNAQTFFADLCGLRQEDVTDIRPAENDLRRHGSEYQLLLRGDPASQTALLSTSIQSLMLLRRVLNETGSPLDEPYGTKVFAFVENLDLVNRLYRQLLSAEGRNPIGRRDQRLDVLAGLRIPIYAESRIVIDDPVEWDENGQHWWLSERLGFSDRSLVVSRTSSQDSGVDAGADIVVATSSLEVGYDDPRVGGVLQHKAPRDVAQFLQRRGRAGRVQSQRPWTVVVLSDYGRDRLAFQDYETLLDPIVPAKRLPLGNRSVRKMQAAMCLIDWLALRLNVSGHYRWSTRRVLVQPSQDQQQQVDACTALLKEVIDGGAARQDLLSFVGTSLGLAPDAVAILCWEHPRSLLLEVVPTAYRRLLSRWSTTQRGVAREGTDISGRQPLPEFIPPTLFSDLELPEVDIEPPQNYDQAADTSIAVAVALGELAPGRVTLRWAVQKVRGLWIEPGSAGVLELSDGLAAEAEILTSVPGLDNTAVPLVRPRTIRPTVPPPEVRPQSSGRLRWRLLVDSETGGISVPRPRNSALGELLPQMSAHLSVGTGPLTMWRYALDAESEVVRQTGRERQTITFTHDSQPAAVGFETRVDAISVEVHVPAWKESVLSDDPVRLRQLRSDRFLYCCQERLAQQQVGPFLAGWVAEVSLAAASRSILDGIGIDSLATIGDAAWRSLAESVVDAVLVSLPRATDDEVPLRQDVIDVFANATHLHAVREALPVLGQAPNSNWMPWIRARFLQTMAAALHAASQQLCPDFNVDLDMLVDVVDDGDKSATVLLSDTVPGGGGLVENLTRRIADDPRRFDRLVASAVEPSDVEEVDLSLRRTLTLLDVNSTVGTAAAEFRSASGGRLDTWQKLLGVLRDEGVALPHAAVSGLSTRIFRPGSGAASDALIRALLKRWDEIDEAVGFAVDHRVACFFLASENEIQNLLSRIRSASTGSPEEHVHSVLQSLLWVRGVARRAEALRTGNKFVLNPPRTERTLVRGVLPSGSGEVDVESLEWRDRLTEVLRVWGEARLASATGDGKSLAEAVRQICTVPLEIDWLLVYPQIAGVLRDNGRTVILLKLREAAQ</sequence>